<keyword evidence="2" id="KW-0813">Transport</keyword>
<organism evidence="10 11">
    <name type="scientific">Stenotrophomonas pictorum JCM 9942</name>
    <dbReference type="NCBI Taxonomy" id="1236960"/>
    <lineage>
        <taxon>Bacteria</taxon>
        <taxon>Pseudomonadati</taxon>
        <taxon>Pseudomonadota</taxon>
        <taxon>Gammaproteobacteria</taxon>
        <taxon>Lysobacterales</taxon>
        <taxon>Lysobacteraceae</taxon>
        <taxon>Stenotrophomonas</taxon>
    </lineage>
</organism>
<dbReference type="AlphaFoldDB" id="A0A0R0AHB4"/>
<dbReference type="GO" id="GO:0005385">
    <property type="term" value="F:zinc ion transmembrane transporter activity"/>
    <property type="evidence" value="ECO:0007669"/>
    <property type="project" value="InterPro"/>
</dbReference>
<feature type="transmembrane region" description="Helical" evidence="8">
    <location>
        <begin position="214"/>
        <end position="231"/>
    </location>
</feature>
<dbReference type="EMBL" id="LLXS01000007">
    <property type="protein sequence ID" value="KRG44539.1"/>
    <property type="molecule type" value="Genomic_DNA"/>
</dbReference>
<sequence>MSLDALAAARRHRHAFSEGNPMAEKNTRRAMILTVLMMGVEIAGGWWFNSMAVLADGWHMSSHALALGLAAFAYACARRYRDDPRFAFGTWKIEILAGYTSAILLLGVAGLMAFESIARVFKPSPIHYPQAIAIAVVGLAVNLLCAWWLRDQHHHGHDHAHGDHHDHGHHHGHHHDLNQRSAYLHVLADAATSVLAIIALLGGLYFGASWLDPLMGIVGAVLVSVWAVGLIRQTGRVLLDAEMDAPVVAEIREAVEQGAVPARLADLHVWQVGRGRFACAMEVVTAPGVESEVFHRALSIHEEIVHVTVEVRHAAG</sequence>
<dbReference type="InterPro" id="IPR002524">
    <property type="entry name" value="Cation_efflux"/>
</dbReference>
<feature type="domain" description="Cation efflux protein transmembrane" evidence="9">
    <location>
        <begin position="30"/>
        <end position="239"/>
    </location>
</feature>
<dbReference type="PANTHER" id="PTHR45755:SF4">
    <property type="entry name" value="ZINC TRANSPORTER 7"/>
    <property type="match status" value="1"/>
</dbReference>
<accession>A0A0R0AHB4</accession>
<reference evidence="10 11" key="1">
    <citation type="submission" date="2015-10" db="EMBL/GenBank/DDBJ databases">
        <title>Genome sequencing and analysis of members of genus Stenotrophomonas.</title>
        <authorList>
            <person name="Patil P.P."/>
            <person name="Midha S."/>
            <person name="Patil P.B."/>
        </authorList>
    </citation>
    <scope>NUCLEOTIDE SEQUENCE [LARGE SCALE GENOMIC DNA]</scope>
    <source>
        <strain evidence="10 11">JCM 9942</strain>
    </source>
</reference>
<protein>
    <submittedName>
        <fullName evidence="10">Cation transporter</fullName>
    </submittedName>
</protein>
<evidence type="ECO:0000256" key="7">
    <source>
        <dbReference type="ARBA" id="ARBA00023136"/>
    </source>
</evidence>
<keyword evidence="3 8" id="KW-0812">Transmembrane</keyword>
<gene>
    <name evidence="10" type="ORF">ARC78_05165</name>
</gene>
<proteinExistence type="predicted"/>
<keyword evidence="11" id="KW-1185">Reference proteome</keyword>
<dbReference type="SUPFAM" id="SSF161111">
    <property type="entry name" value="Cation efflux protein transmembrane domain-like"/>
    <property type="match status" value="1"/>
</dbReference>
<dbReference type="GO" id="GO:0016020">
    <property type="term" value="C:membrane"/>
    <property type="evidence" value="ECO:0007669"/>
    <property type="project" value="UniProtKB-SubCell"/>
</dbReference>
<dbReference type="NCBIfam" id="NF033827">
    <property type="entry name" value="CDF_efflux_DmeF"/>
    <property type="match status" value="1"/>
</dbReference>
<evidence type="ECO:0000256" key="2">
    <source>
        <dbReference type="ARBA" id="ARBA00022448"/>
    </source>
</evidence>
<feature type="transmembrane region" description="Helical" evidence="8">
    <location>
        <begin position="60"/>
        <end position="76"/>
    </location>
</feature>
<name>A0A0R0AHB4_9GAMM</name>
<dbReference type="InterPro" id="IPR058533">
    <property type="entry name" value="Cation_efflux_TM"/>
</dbReference>
<keyword evidence="5 8" id="KW-1133">Transmembrane helix</keyword>
<feature type="transmembrane region" description="Helical" evidence="8">
    <location>
        <begin position="30"/>
        <end position="48"/>
    </location>
</feature>
<dbReference type="PANTHER" id="PTHR45755">
    <property type="match status" value="1"/>
</dbReference>
<keyword evidence="4" id="KW-0864">Zinc transport</keyword>
<comment type="subcellular location">
    <subcellularLocation>
        <location evidence="1">Membrane</location>
        <topology evidence="1">Multi-pass membrane protein</topology>
    </subcellularLocation>
</comment>
<evidence type="ECO:0000256" key="6">
    <source>
        <dbReference type="ARBA" id="ARBA00023065"/>
    </source>
</evidence>
<feature type="transmembrane region" description="Helical" evidence="8">
    <location>
        <begin position="186"/>
        <end position="208"/>
    </location>
</feature>
<evidence type="ECO:0000256" key="4">
    <source>
        <dbReference type="ARBA" id="ARBA00022906"/>
    </source>
</evidence>
<feature type="transmembrane region" description="Helical" evidence="8">
    <location>
        <begin position="126"/>
        <end position="149"/>
    </location>
</feature>
<dbReference type="Proteomes" id="UP000050836">
    <property type="component" value="Unassembled WGS sequence"/>
</dbReference>
<evidence type="ECO:0000256" key="8">
    <source>
        <dbReference type="SAM" id="Phobius"/>
    </source>
</evidence>
<feature type="transmembrane region" description="Helical" evidence="8">
    <location>
        <begin position="96"/>
        <end position="114"/>
    </location>
</feature>
<dbReference type="InterPro" id="IPR027469">
    <property type="entry name" value="Cation_efflux_TMD_sf"/>
</dbReference>
<keyword evidence="4" id="KW-0862">Zinc</keyword>
<keyword evidence="6" id="KW-0406">Ion transport</keyword>
<evidence type="ECO:0000259" key="9">
    <source>
        <dbReference type="Pfam" id="PF01545"/>
    </source>
</evidence>
<dbReference type="InterPro" id="IPR045316">
    <property type="entry name" value="Msc2-like"/>
</dbReference>
<comment type="caution">
    <text evidence="10">The sequence shown here is derived from an EMBL/GenBank/DDBJ whole genome shotgun (WGS) entry which is preliminary data.</text>
</comment>
<evidence type="ECO:0000313" key="10">
    <source>
        <dbReference type="EMBL" id="KRG44539.1"/>
    </source>
</evidence>
<dbReference type="RefSeq" id="WP_054660217.1">
    <property type="nucleotide sequence ID" value="NZ_BAZI01000325.1"/>
</dbReference>
<dbReference type="GO" id="GO:0006882">
    <property type="term" value="P:intracellular zinc ion homeostasis"/>
    <property type="evidence" value="ECO:0007669"/>
    <property type="project" value="InterPro"/>
</dbReference>
<dbReference type="OrthoDB" id="271709at2"/>
<dbReference type="NCBIfam" id="TIGR01297">
    <property type="entry name" value="CDF"/>
    <property type="match status" value="1"/>
</dbReference>
<dbReference type="Gene3D" id="1.20.1510.10">
    <property type="entry name" value="Cation efflux protein transmembrane domain"/>
    <property type="match status" value="1"/>
</dbReference>
<evidence type="ECO:0000256" key="1">
    <source>
        <dbReference type="ARBA" id="ARBA00004141"/>
    </source>
</evidence>
<evidence type="ECO:0000256" key="3">
    <source>
        <dbReference type="ARBA" id="ARBA00022692"/>
    </source>
</evidence>
<evidence type="ECO:0000256" key="5">
    <source>
        <dbReference type="ARBA" id="ARBA00022989"/>
    </source>
</evidence>
<dbReference type="Pfam" id="PF01545">
    <property type="entry name" value="Cation_efflux"/>
    <property type="match status" value="1"/>
</dbReference>
<keyword evidence="7 8" id="KW-0472">Membrane</keyword>
<evidence type="ECO:0000313" key="11">
    <source>
        <dbReference type="Proteomes" id="UP000050836"/>
    </source>
</evidence>